<evidence type="ECO:0000313" key="4">
    <source>
        <dbReference type="Proteomes" id="UP000317835"/>
    </source>
</evidence>
<feature type="chain" id="PRO_5021901740" evidence="2">
    <location>
        <begin position="27"/>
        <end position="126"/>
    </location>
</feature>
<keyword evidence="1" id="KW-0472">Membrane</keyword>
<keyword evidence="4" id="KW-1185">Reference proteome</keyword>
<dbReference type="Proteomes" id="UP000317835">
    <property type="component" value="Chromosome"/>
</dbReference>
<organism evidence="3 4">
    <name type="scientific">Tautonia plasticadhaerens</name>
    <dbReference type="NCBI Taxonomy" id="2527974"/>
    <lineage>
        <taxon>Bacteria</taxon>
        <taxon>Pseudomonadati</taxon>
        <taxon>Planctomycetota</taxon>
        <taxon>Planctomycetia</taxon>
        <taxon>Isosphaerales</taxon>
        <taxon>Isosphaeraceae</taxon>
        <taxon>Tautonia</taxon>
    </lineage>
</organism>
<reference evidence="3 4" key="1">
    <citation type="submission" date="2019-02" db="EMBL/GenBank/DDBJ databases">
        <title>Deep-cultivation of Planctomycetes and their phenomic and genomic characterization uncovers novel biology.</title>
        <authorList>
            <person name="Wiegand S."/>
            <person name="Jogler M."/>
            <person name="Boedeker C."/>
            <person name="Pinto D."/>
            <person name="Vollmers J."/>
            <person name="Rivas-Marin E."/>
            <person name="Kohn T."/>
            <person name="Peeters S.H."/>
            <person name="Heuer A."/>
            <person name="Rast P."/>
            <person name="Oberbeckmann S."/>
            <person name="Bunk B."/>
            <person name="Jeske O."/>
            <person name="Meyerdierks A."/>
            <person name="Storesund J.E."/>
            <person name="Kallscheuer N."/>
            <person name="Luecker S."/>
            <person name="Lage O.M."/>
            <person name="Pohl T."/>
            <person name="Merkel B.J."/>
            <person name="Hornburger P."/>
            <person name="Mueller R.-W."/>
            <person name="Bruemmer F."/>
            <person name="Labrenz M."/>
            <person name="Spormann A.M."/>
            <person name="Op den Camp H."/>
            <person name="Overmann J."/>
            <person name="Amann R."/>
            <person name="Jetten M.S.M."/>
            <person name="Mascher T."/>
            <person name="Medema M.H."/>
            <person name="Devos D.P."/>
            <person name="Kaster A.-K."/>
            <person name="Ovreas L."/>
            <person name="Rohde M."/>
            <person name="Galperin M.Y."/>
            <person name="Jogler C."/>
        </authorList>
    </citation>
    <scope>NUCLEOTIDE SEQUENCE [LARGE SCALE GENOMIC DNA]</scope>
    <source>
        <strain evidence="3 4">ElP</strain>
    </source>
</reference>
<dbReference type="EMBL" id="CP036426">
    <property type="protein sequence ID" value="QDV35800.1"/>
    <property type="molecule type" value="Genomic_DNA"/>
</dbReference>
<dbReference type="OrthoDB" id="292542at2"/>
<evidence type="ECO:0000313" key="3">
    <source>
        <dbReference type="EMBL" id="QDV35800.1"/>
    </source>
</evidence>
<dbReference type="AlphaFoldDB" id="A0A518H4P3"/>
<dbReference type="KEGG" id="tpla:ElP_37080"/>
<keyword evidence="1" id="KW-0812">Transmembrane</keyword>
<sequence length="126" mass="13378" precursor="true">MRLHLAALLVALAVTAFGPGSGRANAQMMAGSGSPVAWSTPADPWPSGSIGMGMGMGMAIPAATPTFPYSYYAAFPDRARQYVPYGPGDQFPFHGSPYGSINDRWSWSTLAGTAGAPRRYYYPPVR</sequence>
<protein>
    <submittedName>
        <fullName evidence="3">Uncharacterized protein</fullName>
    </submittedName>
</protein>
<evidence type="ECO:0000256" key="1">
    <source>
        <dbReference type="SAM" id="Phobius"/>
    </source>
</evidence>
<feature type="signal peptide" evidence="2">
    <location>
        <begin position="1"/>
        <end position="26"/>
    </location>
</feature>
<name>A0A518H4P3_9BACT</name>
<keyword evidence="2" id="KW-0732">Signal</keyword>
<keyword evidence="1" id="KW-1133">Transmembrane helix</keyword>
<feature type="transmembrane region" description="Helical" evidence="1">
    <location>
        <begin position="50"/>
        <end position="72"/>
    </location>
</feature>
<proteinExistence type="predicted"/>
<gene>
    <name evidence="3" type="ORF">ElP_37080</name>
</gene>
<dbReference type="RefSeq" id="WP_145271627.1">
    <property type="nucleotide sequence ID" value="NZ_CP036426.1"/>
</dbReference>
<accession>A0A518H4P3</accession>
<evidence type="ECO:0000256" key="2">
    <source>
        <dbReference type="SAM" id="SignalP"/>
    </source>
</evidence>